<organism evidence="1 2">
    <name type="scientific">Achromobacter phage Motura</name>
    <dbReference type="NCBI Taxonomy" id="2591403"/>
    <lineage>
        <taxon>Viruses</taxon>
        <taxon>Duplodnaviria</taxon>
        <taxon>Heunggongvirae</taxon>
        <taxon>Uroviricota</taxon>
        <taxon>Caudoviricetes</taxon>
        <taxon>Moturavirus</taxon>
        <taxon>Moturavirus motura</taxon>
    </lineage>
</organism>
<evidence type="ECO:0000313" key="2">
    <source>
        <dbReference type="Proteomes" id="UP000320799"/>
    </source>
</evidence>
<dbReference type="RefSeq" id="YP_009903663.1">
    <property type="nucleotide sequence ID" value="NC_049849.1"/>
</dbReference>
<accession>A0A514CSM7</accession>
<keyword evidence="2" id="KW-1185">Reference proteome</keyword>
<evidence type="ECO:0000313" key="1">
    <source>
        <dbReference type="EMBL" id="QDH83482.1"/>
    </source>
</evidence>
<proteinExistence type="predicted"/>
<reference evidence="1 2" key="1">
    <citation type="submission" date="2019-06" db="EMBL/GenBank/DDBJ databases">
        <authorList>
            <person name="Kincaid V.D."/>
            <person name="Fuller A."/>
            <person name="Hodges K."/>
            <person name="Bansal M."/>
            <person name="Essig J."/>
            <person name="Johnson A."/>
        </authorList>
    </citation>
    <scope>NUCLEOTIDE SEQUENCE [LARGE SCALE GENOMIC DNA]</scope>
</reference>
<dbReference type="KEGG" id="vg:56135939"/>
<dbReference type="EMBL" id="MN094788">
    <property type="protein sequence ID" value="QDH83482.1"/>
    <property type="molecule type" value="Genomic_DNA"/>
</dbReference>
<sequence>MVLVDMAYDPRPDTMEFMQQVRALEAQQKYLSPSQAGFPAVTRSKTQGTESLIVIERRMYGCSDWHPFHSTHSSKDAERILGSNNSTFEYRLRE</sequence>
<dbReference type="Proteomes" id="UP000320799">
    <property type="component" value="Segment"/>
</dbReference>
<name>A0A514CSM7_9CAUD</name>
<dbReference type="GeneID" id="56135939"/>
<protein>
    <submittedName>
        <fullName evidence="1">Uncharacterized protein</fullName>
    </submittedName>
</protein>